<feature type="domain" description="Integrase catalytic" evidence="1">
    <location>
        <begin position="100"/>
        <end position="291"/>
    </location>
</feature>
<proteinExistence type="predicted"/>
<gene>
    <name evidence="2" type="ORF">DLM65_15505</name>
</gene>
<dbReference type="NCBIfam" id="NF033546">
    <property type="entry name" value="transpos_IS21"/>
    <property type="match status" value="1"/>
</dbReference>
<dbReference type="InterPro" id="IPR009057">
    <property type="entry name" value="Homeodomain-like_sf"/>
</dbReference>
<organism evidence="2 3">
    <name type="scientific">Candidatus Aeolococcus gillhamiae</name>
    <dbReference type="NCBI Taxonomy" id="3127015"/>
    <lineage>
        <taxon>Bacteria</taxon>
        <taxon>Bacillati</taxon>
        <taxon>Candidatus Dormiibacterota</taxon>
        <taxon>Candidatus Dormibacteria</taxon>
        <taxon>Candidatus Aeolococcales</taxon>
        <taxon>Candidatus Aeolococcaceae</taxon>
        <taxon>Candidatus Aeolococcus</taxon>
    </lineage>
</organism>
<dbReference type="Gene3D" id="3.30.420.10">
    <property type="entry name" value="Ribonuclease H-like superfamily/Ribonuclease H"/>
    <property type="match status" value="1"/>
</dbReference>
<dbReference type="GO" id="GO:0015074">
    <property type="term" value="P:DNA integration"/>
    <property type="evidence" value="ECO:0007669"/>
    <property type="project" value="InterPro"/>
</dbReference>
<evidence type="ECO:0000313" key="2">
    <source>
        <dbReference type="EMBL" id="PZR77521.1"/>
    </source>
</evidence>
<dbReference type="EMBL" id="QHBU01000297">
    <property type="protein sequence ID" value="PZR77521.1"/>
    <property type="molecule type" value="Genomic_DNA"/>
</dbReference>
<evidence type="ECO:0000259" key="1">
    <source>
        <dbReference type="PROSITE" id="PS50994"/>
    </source>
</evidence>
<dbReference type="PANTHER" id="PTHR35004">
    <property type="entry name" value="TRANSPOSASE RV3428C-RELATED"/>
    <property type="match status" value="1"/>
</dbReference>
<dbReference type="InterPro" id="IPR036397">
    <property type="entry name" value="RNaseH_sf"/>
</dbReference>
<dbReference type="PROSITE" id="PS50994">
    <property type="entry name" value="INTEGRASE"/>
    <property type="match status" value="1"/>
</dbReference>
<comment type="caution">
    <text evidence="2">The sequence shown here is derived from an EMBL/GenBank/DDBJ whole genome shotgun (WGS) entry which is preliminary data.</text>
</comment>
<dbReference type="AlphaFoldDB" id="A0A2W6AIG6"/>
<dbReference type="SUPFAM" id="SSF53098">
    <property type="entry name" value="Ribonuclease H-like"/>
    <property type="match status" value="1"/>
</dbReference>
<dbReference type="GO" id="GO:0003676">
    <property type="term" value="F:nucleic acid binding"/>
    <property type="evidence" value="ECO:0007669"/>
    <property type="project" value="InterPro"/>
</dbReference>
<dbReference type="Proteomes" id="UP000248724">
    <property type="component" value="Unassembled WGS sequence"/>
</dbReference>
<reference evidence="2 3" key="1">
    <citation type="journal article" date="2017" name="Nature">
        <title>Atmospheric trace gases support primary production in Antarctic desert surface soil.</title>
        <authorList>
            <person name="Ji M."/>
            <person name="Greening C."/>
            <person name="Vanwonterghem I."/>
            <person name="Carere C.R."/>
            <person name="Bay S.K."/>
            <person name="Steen J.A."/>
            <person name="Montgomery K."/>
            <person name="Lines T."/>
            <person name="Beardall J."/>
            <person name="van Dorst J."/>
            <person name="Snape I."/>
            <person name="Stott M.B."/>
            <person name="Hugenholtz P."/>
            <person name="Ferrari B.C."/>
        </authorList>
    </citation>
    <scope>NUCLEOTIDE SEQUENCE [LARGE SCALE GENOMIC DNA]</scope>
    <source>
        <strain evidence="2">RRmetagenome_bin12</strain>
    </source>
</reference>
<name>A0A2W6AIG6_9BACT</name>
<dbReference type="InterPro" id="IPR012337">
    <property type="entry name" value="RNaseH-like_sf"/>
</dbReference>
<dbReference type="SUPFAM" id="SSF46689">
    <property type="entry name" value="Homeodomain-like"/>
    <property type="match status" value="1"/>
</dbReference>
<accession>A0A2W6AIG6</accession>
<dbReference type="PANTHER" id="PTHR35004:SF6">
    <property type="entry name" value="TRANSPOSASE"/>
    <property type="match status" value="1"/>
</dbReference>
<evidence type="ECO:0000313" key="3">
    <source>
        <dbReference type="Proteomes" id="UP000248724"/>
    </source>
</evidence>
<sequence>MQSEDTGMDLRALHRHGWSTSALARRFGLNRRTVARELSAGGPRPYPPRAAKHPLTPAQLAHIERRLLVCPVLRATDLHRELQRDFGYGGSYPTFRRQLRPLRPAVVSEPEVRFETAAGVQTQVDWKHLGAWPLGEEVVPLHALVAVLGHSRMPAIRIATSCTRQATFERLLRCLEDLGGVSRELLTDRDTVFCTAGGSLLSPEWVDLCELLGTVPRLCRPYRAKTKGKVERVNREVQESFLAWLTGQLLSPRPTLADYDALAKQWLSEVVLPRRHRTTKRVIAEAWHEEQRLLAPVPEHLIQRFTGDGEAHPVLHVIDPAQRQLGEQVDVRPLTEYEVAM</sequence>
<protein>
    <submittedName>
        <fullName evidence="2">IS21 family transposase</fullName>
    </submittedName>
</protein>
<dbReference type="InterPro" id="IPR001584">
    <property type="entry name" value="Integrase_cat-core"/>
</dbReference>